<evidence type="ECO:0000259" key="1">
    <source>
        <dbReference type="Pfam" id="PF12697"/>
    </source>
</evidence>
<evidence type="ECO:0000313" key="2">
    <source>
        <dbReference type="EMBL" id="KAF7427804.1"/>
    </source>
</evidence>
<protein>
    <recommendedName>
        <fullName evidence="1">AB hydrolase-1 domain-containing protein</fullName>
    </recommendedName>
</protein>
<dbReference type="Proteomes" id="UP000623687">
    <property type="component" value="Unassembled WGS sequence"/>
</dbReference>
<feature type="domain" description="AB hydrolase-1" evidence="1">
    <location>
        <begin position="32"/>
        <end position="344"/>
    </location>
</feature>
<dbReference type="RefSeq" id="XP_036630176.1">
    <property type="nucleotide sequence ID" value="XM_036776556.1"/>
</dbReference>
<keyword evidence="3" id="KW-1185">Reference proteome</keyword>
<evidence type="ECO:0000313" key="3">
    <source>
        <dbReference type="Proteomes" id="UP000623687"/>
    </source>
</evidence>
<comment type="caution">
    <text evidence="2">The sequence shown here is derived from an EMBL/GenBank/DDBJ whole genome shotgun (WGS) entry which is preliminary data.</text>
</comment>
<name>A0A8H7DRB2_PLEOS</name>
<dbReference type="OrthoDB" id="5311491at2759"/>
<dbReference type="EMBL" id="JACETU010000005">
    <property type="protein sequence ID" value="KAF7427804.1"/>
    <property type="molecule type" value="Genomic_DNA"/>
</dbReference>
<dbReference type="Gene3D" id="3.40.50.1820">
    <property type="entry name" value="alpha/beta hydrolase"/>
    <property type="match status" value="1"/>
</dbReference>
<dbReference type="VEuPathDB" id="FungiDB:PC9H_007020"/>
<gene>
    <name evidence="2" type="ORF">PC9H_007020</name>
</gene>
<dbReference type="GeneID" id="59376838"/>
<organism evidence="2 3">
    <name type="scientific">Pleurotus ostreatus</name>
    <name type="common">Oyster mushroom</name>
    <name type="synonym">White-rot fungus</name>
    <dbReference type="NCBI Taxonomy" id="5322"/>
    <lineage>
        <taxon>Eukaryota</taxon>
        <taxon>Fungi</taxon>
        <taxon>Dikarya</taxon>
        <taxon>Basidiomycota</taxon>
        <taxon>Agaricomycotina</taxon>
        <taxon>Agaricomycetes</taxon>
        <taxon>Agaricomycetidae</taxon>
        <taxon>Agaricales</taxon>
        <taxon>Pleurotineae</taxon>
        <taxon>Pleurotaceae</taxon>
        <taxon>Pleurotus</taxon>
    </lineage>
</organism>
<accession>A0A8H7DRB2</accession>
<dbReference type="InterPro" id="IPR029058">
    <property type="entry name" value="AB_hydrolase_fold"/>
</dbReference>
<dbReference type="SUPFAM" id="SSF53474">
    <property type="entry name" value="alpha/beta-Hydrolases"/>
    <property type="match status" value="1"/>
</dbReference>
<dbReference type="Pfam" id="PF12697">
    <property type="entry name" value="Abhydrolase_6"/>
    <property type="match status" value="1"/>
</dbReference>
<proteinExistence type="predicted"/>
<dbReference type="InterPro" id="IPR000073">
    <property type="entry name" value="AB_hydrolase_1"/>
</dbReference>
<reference evidence="2" key="1">
    <citation type="submission" date="2019-07" db="EMBL/GenBank/DDBJ databases">
        <authorList>
            <person name="Palmer J.M."/>
        </authorList>
    </citation>
    <scope>NUCLEOTIDE SEQUENCE</scope>
    <source>
        <strain evidence="2">PC9</strain>
    </source>
</reference>
<sequence>MFSSSTAKLGDGTAVFYTDSGPPPSSSDYTTLVIIHGTGFNGHGFEHIHDLAHERNLRTVAINRREYPGSTAYNDEELSFMKKNPQAHLESLAQFISLFLVAFIEEHSIPKAYENYTKGGLVALGWSTGCSMLVSMLSNASAVSPQSRTILEPYLSNIVLYDPSRIYGFTPLDRPTTAYTPWLDRDLKTTMEMGIAFKDWVSSYYDPPPPAWDGLIANLDHQRKRTPKSSTDSWTQADIQRFCNFEAVARTDTPLNGAIMSAMAGETHRALFDEKLVQTYFPRVKVTVISCRQSVWLCLWVTNRTQTLHDEFVRRGKKIRQTQFIDVEKANHFYHLDDPSGFLDTVVQSIK</sequence>
<dbReference type="AlphaFoldDB" id="A0A8H7DRB2"/>